<dbReference type="EMBL" id="VCHE01000303">
    <property type="protein sequence ID" value="KAB2568668.1"/>
    <property type="molecule type" value="Genomic_DNA"/>
</dbReference>
<keyword evidence="9" id="KW-1185">Reference proteome</keyword>
<proteinExistence type="inferred from homology"/>
<evidence type="ECO:0000313" key="8">
    <source>
        <dbReference type="EMBL" id="KAB2568668.1"/>
    </source>
</evidence>
<dbReference type="GO" id="GO:0004022">
    <property type="term" value="F:alcohol dehydrogenase (NAD+) activity"/>
    <property type="evidence" value="ECO:0007669"/>
    <property type="project" value="TreeGrafter"/>
</dbReference>
<name>A0A5N5CTJ7_9PEZI</name>
<gene>
    <name evidence="8" type="primary">adh_1</name>
    <name evidence="8" type="ORF">DBV05_g12651</name>
</gene>
<keyword evidence="4" id="KW-0862">Zinc</keyword>
<accession>A0A5N5CTJ7</accession>
<dbReference type="AlphaFoldDB" id="A0A5N5CTJ7"/>
<feature type="compositionally biased region" description="Low complexity" evidence="6">
    <location>
        <begin position="20"/>
        <end position="31"/>
    </location>
</feature>
<dbReference type="Gene3D" id="3.90.180.10">
    <property type="entry name" value="Medium-chain alcohol dehydrogenases, catalytic domain"/>
    <property type="match status" value="1"/>
</dbReference>
<feature type="region of interest" description="Disordered" evidence="6">
    <location>
        <begin position="18"/>
        <end position="39"/>
    </location>
</feature>
<dbReference type="GO" id="GO:0046872">
    <property type="term" value="F:metal ion binding"/>
    <property type="evidence" value="ECO:0007669"/>
    <property type="project" value="UniProtKB-KW"/>
</dbReference>
<sequence>MHASSPMVNAAEVAQDIPDSSASLHHPSKSSNLSQTDPPVEKTQFAIVTPEVGPTLNLQLRRIPVQPPKPGDVVVQIAWTGLCHSDACFSTGPEPGFPTTNHTAGHEGIGHVVQALDPALLGRPVATRYLASTCATCAYCLRGVPESCPAQANFPKHHSGAFKRFVTAPWEALLPFPQCVFDSAEGGVGPAAYAAALCSGSTVLKALRRAGVRPGDVVVVVGVAGAIGHLAGMMARRVFGAKVVGVDWGWKGEGTAGEELARVGAFDVFVPAAAAAREEEERRSAEDVKRHVREACAEMRGSM</sequence>
<dbReference type="OrthoDB" id="1879366at2759"/>
<organism evidence="8 9">
    <name type="scientific">Lasiodiplodia theobromae</name>
    <dbReference type="NCBI Taxonomy" id="45133"/>
    <lineage>
        <taxon>Eukaryota</taxon>
        <taxon>Fungi</taxon>
        <taxon>Dikarya</taxon>
        <taxon>Ascomycota</taxon>
        <taxon>Pezizomycotina</taxon>
        <taxon>Dothideomycetes</taxon>
        <taxon>Dothideomycetes incertae sedis</taxon>
        <taxon>Botryosphaeriales</taxon>
        <taxon>Botryosphaeriaceae</taxon>
        <taxon>Lasiodiplodia</taxon>
    </lineage>
</organism>
<feature type="domain" description="Alcohol dehydrogenase-like N-terminal" evidence="7">
    <location>
        <begin position="69"/>
        <end position="177"/>
    </location>
</feature>
<dbReference type="PANTHER" id="PTHR42940">
    <property type="entry name" value="ALCOHOL DEHYDROGENASE 1-RELATED"/>
    <property type="match status" value="1"/>
</dbReference>
<protein>
    <submittedName>
        <fullName evidence="8">Alcohol dehydrogenase</fullName>
    </submittedName>
</protein>
<evidence type="ECO:0000256" key="1">
    <source>
        <dbReference type="ARBA" id="ARBA00001947"/>
    </source>
</evidence>
<evidence type="ECO:0000256" key="4">
    <source>
        <dbReference type="ARBA" id="ARBA00022833"/>
    </source>
</evidence>
<dbReference type="Gene3D" id="3.40.50.720">
    <property type="entry name" value="NAD(P)-binding Rossmann-like Domain"/>
    <property type="match status" value="1"/>
</dbReference>
<evidence type="ECO:0000256" key="6">
    <source>
        <dbReference type="SAM" id="MobiDB-lite"/>
    </source>
</evidence>
<evidence type="ECO:0000259" key="7">
    <source>
        <dbReference type="Pfam" id="PF08240"/>
    </source>
</evidence>
<dbReference type="GO" id="GO:0005737">
    <property type="term" value="C:cytoplasm"/>
    <property type="evidence" value="ECO:0007669"/>
    <property type="project" value="TreeGrafter"/>
</dbReference>
<evidence type="ECO:0000256" key="5">
    <source>
        <dbReference type="ARBA" id="ARBA00023002"/>
    </source>
</evidence>
<dbReference type="InterPro" id="IPR036291">
    <property type="entry name" value="NAD(P)-bd_dom_sf"/>
</dbReference>
<comment type="caution">
    <text evidence="8">The sequence shown here is derived from an EMBL/GenBank/DDBJ whole genome shotgun (WGS) entry which is preliminary data.</text>
</comment>
<evidence type="ECO:0000313" key="9">
    <source>
        <dbReference type="Proteomes" id="UP000325902"/>
    </source>
</evidence>
<keyword evidence="3" id="KW-0479">Metal-binding</keyword>
<feature type="non-terminal residue" evidence="8">
    <location>
        <position position="303"/>
    </location>
</feature>
<dbReference type="InterPro" id="IPR011032">
    <property type="entry name" value="GroES-like_sf"/>
</dbReference>
<comment type="similarity">
    <text evidence="2">Belongs to the zinc-containing alcohol dehydrogenase family.</text>
</comment>
<comment type="cofactor">
    <cofactor evidence="1">
        <name>Zn(2+)</name>
        <dbReference type="ChEBI" id="CHEBI:29105"/>
    </cofactor>
</comment>
<dbReference type="InterPro" id="IPR013154">
    <property type="entry name" value="ADH-like_N"/>
</dbReference>
<evidence type="ECO:0000256" key="2">
    <source>
        <dbReference type="ARBA" id="ARBA00008072"/>
    </source>
</evidence>
<dbReference type="SUPFAM" id="SSF50129">
    <property type="entry name" value="GroES-like"/>
    <property type="match status" value="1"/>
</dbReference>
<reference evidence="8 9" key="1">
    <citation type="journal article" date="2019" name="Sci. Rep.">
        <title>A multi-omics analysis of the grapevine pathogen Lasiodiplodia theobromae reveals that temperature affects the expression of virulence- and pathogenicity-related genes.</title>
        <authorList>
            <person name="Felix C."/>
            <person name="Meneses R."/>
            <person name="Goncalves M.F.M."/>
            <person name="Tilleman L."/>
            <person name="Duarte A.S."/>
            <person name="Jorrin-Novo J.V."/>
            <person name="Van de Peer Y."/>
            <person name="Deforce D."/>
            <person name="Van Nieuwerburgh F."/>
            <person name="Esteves A.C."/>
            <person name="Alves A."/>
        </authorList>
    </citation>
    <scope>NUCLEOTIDE SEQUENCE [LARGE SCALE GENOMIC DNA]</scope>
    <source>
        <strain evidence="8 9">LA-SOL3</strain>
    </source>
</reference>
<keyword evidence="5" id="KW-0560">Oxidoreductase</keyword>
<dbReference type="Proteomes" id="UP000325902">
    <property type="component" value="Unassembled WGS sequence"/>
</dbReference>
<dbReference type="Pfam" id="PF08240">
    <property type="entry name" value="ADH_N"/>
    <property type="match status" value="1"/>
</dbReference>
<dbReference type="SUPFAM" id="SSF51735">
    <property type="entry name" value="NAD(P)-binding Rossmann-fold domains"/>
    <property type="match status" value="1"/>
</dbReference>
<dbReference type="PANTHER" id="PTHR42940:SF2">
    <property type="entry name" value="DEHYDROGENASE FAMILY OXIDOREDUCTASE, PUTATIVE (JCVI)-RELATED"/>
    <property type="match status" value="1"/>
</dbReference>
<evidence type="ECO:0000256" key="3">
    <source>
        <dbReference type="ARBA" id="ARBA00022723"/>
    </source>
</evidence>